<evidence type="ECO:0000313" key="1">
    <source>
        <dbReference type="EMBL" id="VFA97854.1"/>
    </source>
</evidence>
<reference evidence="1 2" key="1">
    <citation type="submission" date="2019-02" db="EMBL/GenBank/DDBJ databases">
        <authorList>
            <consortium name="Pathogen Informatics"/>
        </authorList>
    </citation>
    <scope>NUCLEOTIDE SEQUENCE [LARGE SCALE GENOMIC DNA]</scope>
    <source>
        <strain evidence="1 2">3012STDY6756504</strain>
    </source>
</reference>
<evidence type="ECO:0000313" key="2">
    <source>
        <dbReference type="Proteomes" id="UP000290439"/>
    </source>
</evidence>
<dbReference type="RefSeq" id="WP_130916645.1">
    <property type="nucleotide sequence ID" value="NZ_LR215973.1"/>
</dbReference>
<gene>
    <name evidence="1" type="ORF">NCTC10797_01619</name>
</gene>
<proteinExistence type="predicted"/>
<protein>
    <submittedName>
        <fullName evidence="1">Uncharacterized protein</fullName>
    </submittedName>
</protein>
<sequence>MSTDNSAERDETARTQVDAADLRRLLDADPNSCLLLVEGRIQLHIGPVDDRDGMVVVTRADLAERIGAQPEEAQLHTHAALLDDKIRLLGA</sequence>
<dbReference type="EMBL" id="LR215973">
    <property type="protein sequence ID" value="VFA97854.1"/>
    <property type="molecule type" value="Genomic_DNA"/>
</dbReference>
<accession>A0A4U8W0H4</accession>
<dbReference type="Proteomes" id="UP000290439">
    <property type="component" value="Chromosome"/>
</dbReference>
<name>A0A4U8W0H4_9NOCA</name>
<organism evidence="1 2">
    <name type="scientific">Nocardia cyriacigeorgica</name>
    <dbReference type="NCBI Taxonomy" id="135487"/>
    <lineage>
        <taxon>Bacteria</taxon>
        <taxon>Bacillati</taxon>
        <taxon>Actinomycetota</taxon>
        <taxon>Actinomycetes</taxon>
        <taxon>Mycobacteriales</taxon>
        <taxon>Nocardiaceae</taxon>
        <taxon>Nocardia</taxon>
    </lineage>
</organism>
<dbReference type="AlphaFoldDB" id="A0A4U8W0H4"/>